<dbReference type="Pfam" id="PF04375">
    <property type="entry name" value="HemX"/>
    <property type="match status" value="1"/>
</dbReference>
<dbReference type="AlphaFoldDB" id="A0A0K6IYP9"/>
<evidence type="ECO:0000313" key="2">
    <source>
        <dbReference type="EMBL" id="CUB08213.1"/>
    </source>
</evidence>
<evidence type="ECO:0000313" key="3">
    <source>
        <dbReference type="Proteomes" id="UP000182108"/>
    </source>
</evidence>
<reference evidence="3" key="1">
    <citation type="submission" date="2015-08" db="EMBL/GenBank/DDBJ databases">
        <authorList>
            <person name="Babu N.S."/>
            <person name="Beckwith C.J."/>
            <person name="Beseler K.G."/>
            <person name="Brison A."/>
            <person name="Carone J.V."/>
            <person name="Caskin T.P."/>
            <person name="Diamond M."/>
            <person name="Durham M.E."/>
            <person name="Foxe J.M."/>
            <person name="Go M."/>
            <person name="Henderson B.A."/>
            <person name="Jones I.B."/>
            <person name="McGettigan J.A."/>
            <person name="Micheletti S.J."/>
            <person name="Nasrallah M.E."/>
            <person name="Ortiz D."/>
            <person name="Piller C.R."/>
            <person name="Privatt S.R."/>
            <person name="Schneider S.L."/>
            <person name="Sharp S."/>
            <person name="Smith T.C."/>
            <person name="Stanton J.D."/>
            <person name="Ullery H.E."/>
            <person name="Wilson R.J."/>
            <person name="Serrano M.G."/>
            <person name="Buck G."/>
            <person name="Lee V."/>
            <person name="Wang Y."/>
            <person name="Carvalho R."/>
            <person name="Voegtly L."/>
            <person name="Shi R."/>
            <person name="Duckworth R."/>
            <person name="Johnson A."/>
            <person name="Loviza R."/>
            <person name="Walstead R."/>
            <person name="Shah Z."/>
            <person name="Kiflezghi M."/>
            <person name="Wade K."/>
            <person name="Ball S.L."/>
            <person name="Bradley K.W."/>
            <person name="Asai D.J."/>
            <person name="Bowman C.A."/>
            <person name="Russell D.A."/>
            <person name="Pope W.H."/>
            <person name="Jacobs-Sera D."/>
            <person name="Hendrix R.W."/>
            <person name="Hatfull G.F."/>
        </authorList>
    </citation>
    <scope>NUCLEOTIDE SEQUENCE [LARGE SCALE GENOMIC DNA]</scope>
    <source>
        <strain evidence="3">JCM 19170</strain>
    </source>
</reference>
<organism evidence="2 3">
    <name type="scientific">Tepidiphilus thermophilus</name>
    <dbReference type="NCBI Taxonomy" id="876478"/>
    <lineage>
        <taxon>Bacteria</taxon>
        <taxon>Pseudomonadati</taxon>
        <taxon>Pseudomonadota</taxon>
        <taxon>Hydrogenophilia</taxon>
        <taxon>Hydrogenophilales</taxon>
        <taxon>Hydrogenophilaceae</taxon>
        <taxon>Tepidiphilus</taxon>
    </lineage>
</organism>
<name>A0A0K6IYP9_9PROT</name>
<evidence type="ECO:0000256" key="1">
    <source>
        <dbReference type="SAM" id="Coils"/>
    </source>
</evidence>
<dbReference type="Proteomes" id="UP000182108">
    <property type="component" value="Unassembled WGS sequence"/>
</dbReference>
<feature type="coiled-coil region" evidence="1">
    <location>
        <begin position="51"/>
        <end position="78"/>
    </location>
</feature>
<keyword evidence="3" id="KW-1185">Reference proteome</keyword>
<accession>A0A0K6IYP9</accession>
<dbReference type="PANTHER" id="PTHR38043:SF1">
    <property type="entry name" value="PROTEIN HEMX"/>
    <property type="match status" value="1"/>
</dbReference>
<sequence>MLEERLGRLEQGARRSEESFQQLQGAFTILSQRLDTVQHTLGQVQGQVDELREIGRLVERLTQALAQQDERRLLLEARDALIYAQRRIDWANDPATALAVLGELDARLAKESRGLFLPLRQALARDLERLRAAPRVDLDGILARLDALESRLPQLTLAFAAPMPETSAVAAPRLAAEAAPQDASAPAESPWYRRAWQALLRGTDEVLASAAGLVRLERLDAVAPELLSPQQRLVLEENLRLWLASARLAAQGGDEARYCAALGKVRETLVRFYVSDDPAVASTLAALDELAAQPLAAHRVALTDSFAALAQIEARLQAEAAAASAP</sequence>
<keyword evidence="1" id="KW-0175">Coiled coil</keyword>
<proteinExistence type="predicted"/>
<dbReference type="EMBL" id="CYHH01000030">
    <property type="protein sequence ID" value="CUB08213.1"/>
    <property type="molecule type" value="Genomic_DNA"/>
</dbReference>
<gene>
    <name evidence="2" type="ORF">Ga0061068_1301</name>
</gene>
<protein>
    <submittedName>
        <fullName evidence="2">Uncharacterized conserved protein HemX (No evidence of involvement in heme biosynthesis)</fullName>
    </submittedName>
</protein>
<dbReference type="PANTHER" id="PTHR38043">
    <property type="entry name" value="PROTEIN HEMX"/>
    <property type="match status" value="1"/>
</dbReference>
<dbReference type="InterPro" id="IPR007470">
    <property type="entry name" value="HemX"/>
</dbReference>